<evidence type="ECO:0000313" key="3">
    <source>
        <dbReference type="RefSeq" id="XP_030987719.1"/>
    </source>
</evidence>
<reference evidence="3" key="1">
    <citation type="journal article" date="2019" name="Mol. Biol. Evol.">
        <title>Blast fungal genomes show frequent chromosomal changes, gene gains and losses, and effector gene turnover.</title>
        <authorList>
            <person name="Gomez Luciano L.B."/>
            <person name="Jason Tsai I."/>
            <person name="Chuma I."/>
            <person name="Tosa Y."/>
            <person name="Chen Y.H."/>
            <person name="Li J.Y."/>
            <person name="Li M.Y."/>
            <person name="Jade Lu M.Y."/>
            <person name="Nakayashiki H."/>
            <person name="Li W.H."/>
        </authorList>
    </citation>
    <scope>NUCLEOTIDE SEQUENCE</scope>
    <source>
        <strain evidence="3">NI907</strain>
    </source>
</reference>
<sequence>MSEPSSTVSTKERPITSSPTPQSLAQWLDQARQSNITIRLSTAIKPVSLQECMREKELDALAAMRQFDRDMNQQC</sequence>
<reference evidence="3" key="3">
    <citation type="submission" date="2025-08" db="UniProtKB">
        <authorList>
            <consortium name="RefSeq"/>
        </authorList>
    </citation>
    <scope>IDENTIFICATION</scope>
    <source>
        <strain evidence="3">NI907</strain>
    </source>
</reference>
<dbReference type="Proteomes" id="UP000515153">
    <property type="component" value="Unplaced"/>
</dbReference>
<organism evidence="2 3">
    <name type="scientific">Pyricularia grisea</name>
    <name type="common">Crabgrass-specific blast fungus</name>
    <name type="synonym">Magnaporthe grisea</name>
    <dbReference type="NCBI Taxonomy" id="148305"/>
    <lineage>
        <taxon>Eukaryota</taxon>
        <taxon>Fungi</taxon>
        <taxon>Dikarya</taxon>
        <taxon>Ascomycota</taxon>
        <taxon>Pezizomycotina</taxon>
        <taxon>Sordariomycetes</taxon>
        <taxon>Sordariomycetidae</taxon>
        <taxon>Magnaporthales</taxon>
        <taxon>Pyriculariaceae</taxon>
        <taxon>Pyricularia</taxon>
    </lineage>
</organism>
<name>A0A6P8BL20_PYRGI</name>
<proteinExistence type="predicted"/>
<evidence type="ECO:0000256" key="1">
    <source>
        <dbReference type="SAM" id="MobiDB-lite"/>
    </source>
</evidence>
<dbReference type="GeneID" id="41955181"/>
<evidence type="ECO:0000313" key="2">
    <source>
        <dbReference type="Proteomes" id="UP000515153"/>
    </source>
</evidence>
<reference evidence="3" key="2">
    <citation type="submission" date="2019-10" db="EMBL/GenBank/DDBJ databases">
        <authorList>
            <consortium name="NCBI Genome Project"/>
        </authorList>
    </citation>
    <scope>NUCLEOTIDE SEQUENCE</scope>
    <source>
        <strain evidence="3">NI907</strain>
    </source>
</reference>
<dbReference type="KEGG" id="pgri:PgNI_00184"/>
<dbReference type="RefSeq" id="XP_030987719.1">
    <property type="nucleotide sequence ID" value="XM_031120267.1"/>
</dbReference>
<accession>A0A6P8BL20</accession>
<protein>
    <submittedName>
        <fullName evidence="3">Uncharacterized protein</fullName>
    </submittedName>
</protein>
<keyword evidence="2" id="KW-1185">Reference proteome</keyword>
<feature type="region of interest" description="Disordered" evidence="1">
    <location>
        <begin position="1"/>
        <end position="24"/>
    </location>
</feature>
<gene>
    <name evidence="3" type="ORF">PgNI_00184</name>
</gene>
<dbReference type="AlphaFoldDB" id="A0A6P8BL20"/>